<dbReference type="InterPro" id="IPR029052">
    <property type="entry name" value="Metallo-depent_PP-like"/>
</dbReference>
<reference evidence="1 2" key="1">
    <citation type="submission" date="2018-04" db="EMBL/GenBank/DDBJ databases">
        <title>Bordetella sp. HZ20 isolated from seawater.</title>
        <authorList>
            <person name="Sun C."/>
        </authorList>
    </citation>
    <scope>NUCLEOTIDE SEQUENCE [LARGE SCALE GENOMIC DNA]</scope>
    <source>
        <strain evidence="1 2">HZ20</strain>
    </source>
</reference>
<dbReference type="EMBL" id="CP028901">
    <property type="protein sequence ID" value="AWB35199.1"/>
    <property type="molecule type" value="Genomic_DNA"/>
</dbReference>
<name>A0A2R4XNB9_9BURK</name>
<dbReference type="RefSeq" id="WP_108622609.1">
    <property type="nucleotide sequence ID" value="NZ_CP028901.1"/>
</dbReference>
<organism evidence="1 2">
    <name type="scientific">Orrella marina</name>
    <dbReference type="NCBI Taxonomy" id="2163011"/>
    <lineage>
        <taxon>Bacteria</taxon>
        <taxon>Pseudomonadati</taxon>
        <taxon>Pseudomonadota</taxon>
        <taxon>Betaproteobacteria</taxon>
        <taxon>Burkholderiales</taxon>
        <taxon>Alcaligenaceae</taxon>
        <taxon>Orrella</taxon>
    </lineage>
</organism>
<dbReference type="CDD" id="cd07389">
    <property type="entry name" value="MPP_PhoD"/>
    <property type="match status" value="1"/>
</dbReference>
<accession>A0A2R4XNB9</accession>
<dbReference type="InterPro" id="IPR038607">
    <property type="entry name" value="PhoD-like_sf"/>
</dbReference>
<evidence type="ECO:0000313" key="2">
    <source>
        <dbReference type="Proteomes" id="UP000244571"/>
    </source>
</evidence>
<dbReference type="Gene3D" id="3.60.21.70">
    <property type="entry name" value="PhoD-like phosphatase"/>
    <property type="match status" value="1"/>
</dbReference>
<dbReference type="SUPFAM" id="SSF56300">
    <property type="entry name" value="Metallo-dependent phosphatases"/>
    <property type="match status" value="1"/>
</dbReference>
<protein>
    <recommendedName>
        <fullName evidence="3">PhoD-like phosphatase</fullName>
    </recommendedName>
</protein>
<dbReference type="PANTHER" id="PTHR37031:SF2">
    <property type="entry name" value="PHOD-LIKE PHOSPHATASE METALLOPHOSPHATASE DOMAIN-CONTAINING PROTEIN"/>
    <property type="match status" value="1"/>
</dbReference>
<dbReference type="PANTHER" id="PTHR37031">
    <property type="entry name" value="METALLOPHOSPHATASE BINDING DOMAIN PROTEIN"/>
    <property type="match status" value="1"/>
</dbReference>
<evidence type="ECO:0008006" key="3">
    <source>
        <dbReference type="Google" id="ProtNLM"/>
    </source>
</evidence>
<sequence>MSRSEQNNIPTILAGPVLRRCTNSQLAIWLATSKPLALRIQLSPGQTDNRTYTLSPDDPGYRILCAGKHLYYAMINLSIEEPLPSDTWIEYSVSVRPVQPTEALEPGSDGSANVRHHTWQELTELLPHLCYTGRSNPGLLLPSRIRSLLHGSCRKPHHPTGDGLCEADRLLGSLVTEGVLTSPLDTEEAPAAAESGSNPSWPSVLMMTGDQIYADDVAGPMLHAIHQVISLLELPDEPIPGGEDIRVDSAQSLYHHPACFYHRERLLPSQKRHYALIEVLFGGVEKPVFTTDSAHNHLITLGEVLAMYLLVWSPTLWQYVDLTPPEGLDDESLALYETERKAIENFIDGLSSVQRVLAHLPTAMIFDDHDITDDWNLSREWEEVAYGHPFSRRVIGNAVVGYLLNQAWGNHPEAFDDSLLNRLKLALHKPGHDEHDGLIEQLFRFDHWHYTWKTQPPLVVIDTRTHRWRSESAARQPSGLMDWEALTDLQQTIKGHPAVLLVSPAPIFGVKLIETIQRVFSWCGKPLMVDAENWMAHPGAAHAILNIFRHPKTPQHFVVLSGDVHYSFVYDVELRGRIRGPDIWQICSSGLRNEFPAALLDKLDRANRWLYSPRSPLNWFTRRRHMRVIPRKPEGTPHGRRLLNATGIGLVEIDEQGVPWRIRQLSGSGQIVEFTRREDESRWH</sequence>
<keyword evidence="2" id="KW-1185">Reference proteome</keyword>
<dbReference type="AlphaFoldDB" id="A0A2R4XNB9"/>
<dbReference type="KEGG" id="boz:DBV39_17290"/>
<dbReference type="OrthoDB" id="9795624at2"/>
<dbReference type="InterPro" id="IPR018946">
    <property type="entry name" value="PhoD-like_MPP"/>
</dbReference>
<gene>
    <name evidence="1" type="ORF">DBV39_17290</name>
</gene>
<evidence type="ECO:0000313" key="1">
    <source>
        <dbReference type="EMBL" id="AWB35199.1"/>
    </source>
</evidence>
<proteinExistence type="predicted"/>
<dbReference type="Proteomes" id="UP000244571">
    <property type="component" value="Chromosome"/>
</dbReference>